<dbReference type="EMBL" id="CP119159">
    <property type="protein sequence ID" value="WEH22621.1"/>
    <property type="molecule type" value="Genomic_DNA"/>
</dbReference>
<dbReference type="RefSeq" id="WP_002387495.1">
    <property type="nucleotide sequence ID" value="NZ_AP031218.1"/>
</dbReference>
<dbReference type="InterPro" id="IPR028259">
    <property type="entry name" value="AP2-like_int_N"/>
</dbReference>
<comment type="similarity">
    <text evidence="1">Belongs to the 'phage' integrase family.</text>
</comment>
<dbReference type="Proteomes" id="UP001222182">
    <property type="component" value="Chromosome"/>
</dbReference>
<dbReference type="PANTHER" id="PTHR30349:SF64">
    <property type="entry name" value="PROPHAGE INTEGRASE INTD-RELATED"/>
    <property type="match status" value="1"/>
</dbReference>
<dbReference type="GO" id="GO:0003677">
    <property type="term" value="F:DNA binding"/>
    <property type="evidence" value="ECO:0007669"/>
    <property type="project" value="UniProtKB-KW"/>
</dbReference>
<sequence>MPKISNIYQDKKSGKWYYVANLGFNEEGKRIRKWGRGFSTQKEAKYAYDEYMNDFSKTAIRQNSTMTYKKFLEEYFLPDYKQRVRKRTYDNRLSSMDKHLPYFYRYKLSDISAPIIKKWQNQLSKNYSSAYIRNIYGLFQLSLDLAVKLGLITNNTAKIVGNVKKQKQKVDFWTLNEFQKVIATFDVTDYYELYTYVSIYFLFMTGLRLGEAQALEWADLDFKNETIRIEKSMFYKNAQEFYCTEPKTRASIRTIALDDDLIKLLKEWKEKQDSNGGSKYVLSYNGLPTNKHTLRHVIKRHSNLANVHHIKIHALRHSHASLLISLGINALDVRDRLGHEDIETTLGTYGHLYPHTNREVANKLTGIVIQQKSEIHREKKFSGNQYIKKVGK</sequence>
<dbReference type="InterPro" id="IPR010998">
    <property type="entry name" value="Integrase_recombinase_N"/>
</dbReference>
<dbReference type="Gene3D" id="1.10.443.10">
    <property type="entry name" value="Intergrase catalytic core"/>
    <property type="match status" value="1"/>
</dbReference>
<keyword evidence="4" id="KW-0233">DNA recombination</keyword>
<evidence type="ECO:0000313" key="9">
    <source>
        <dbReference type="Proteomes" id="UP001222182"/>
    </source>
</evidence>
<dbReference type="CDD" id="cd01189">
    <property type="entry name" value="INT_ICEBs1_C_like"/>
    <property type="match status" value="1"/>
</dbReference>
<dbReference type="PROSITE" id="PS51898">
    <property type="entry name" value="TYR_RECOMBINASE"/>
    <property type="match status" value="1"/>
</dbReference>
<dbReference type="InterPro" id="IPR002104">
    <property type="entry name" value="Integrase_catalytic"/>
</dbReference>
<dbReference type="InterPro" id="IPR050090">
    <property type="entry name" value="Tyrosine_recombinase_XerCD"/>
</dbReference>
<evidence type="ECO:0000256" key="2">
    <source>
        <dbReference type="ARBA" id="ARBA00022908"/>
    </source>
</evidence>
<dbReference type="Proteomes" id="UP001221642">
    <property type="component" value="Chromosome"/>
</dbReference>
<dbReference type="PANTHER" id="PTHR30349">
    <property type="entry name" value="PHAGE INTEGRASE-RELATED"/>
    <property type="match status" value="1"/>
</dbReference>
<evidence type="ECO:0000256" key="1">
    <source>
        <dbReference type="ARBA" id="ARBA00008857"/>
    </source>
</evidence>
<dbReference type="EMBL" id="CP119528">
    <property type="protein sequence ID" value="WER42961.1"/>
    <property type="molecule type" value="Genomic_DNA"/>
</dbReference>
<evidence type="ECO:0000256" key="4">
    <source>
        <dbReference type="ARBA" id="ARBA00023172"/>
    </source>
</evidence>
<organism evidence="7 9">
    <name type="scientific">Enterococcus faecalis</name>
    <name type="common">Streptococcus faecalis</name>
    <dbReference type="NCBI Taxonomy" id="1351"/>
    <lineage>
        <taxon>Bacteria</taxon>
        <taxon>Bacillati</taxon>
        <taxon>Bacillota</taxon>
        <taxon>Bacilli</taxon>
        <taxon>Lactobacillales</taxon>
        <taxon>Enterococcaceae</taxon>
        <taxon>Enterococcus</taxon>
    </lineage>
</organism>
<feature type="domain" description="Tyr recombinase" evidence="5">
    <location>
        <begin position="168"/>
        <end position="362"/>
    </location>
</feature>
<gene>
    <name evidence="7" type="ORF">P0083_01160</name>
    <name evidence="6" type="ORF">P0D81_00905</name>
</gene>
<evidence type="ECO:0000256" key="3">
    <source>
        <dbReference type="ARBA" id="ARBA00023125"/>
    </source>
</evidence>
<name>A0ABD7XNV6_ENTFL</name>
<keyword evidence="3" id="KW-0238">DNA-binding</keyword>
<evidence type="ECO:0000313" key="6">
    <source>
        <dbReference type="EMBL" id="WEH22621.1"/>
    </source>
</evidence>
<dbReference type="Pfam" id="PF14659">
    <property type="entry name" value="Phage_int_SAM_3"/>
    <property type="match status" value="1"/>
</dbReference>
<protein>
    <submittedName>
        <fullName evidence="7">Tyrosine-type recombinase/integrase</fullName>
    </submittedName>
</protein>
<evidence type="ECO:0000313" key="8">
    <source>
        <dbReference type="Proteomes" id="UP001221642"/>
    </source>
</evidence>
<dbReference type="SUPFAM" id="SSF56349">
    <property type="entry name" value="DNA breaking-rejoining enzymes"/>
    <property type="match status" value="1"/>
</dbReference>
<reference evidence="6 8" key="1">
    <citation type="submission" date="2023-02" db="EMBL/GenBank/DDBJ databases">
        <title>Results of the 2020 Genomic Proficiency Test for the network of European Union Reference Laboratory for Antimicrobial Resistance assessing whole genome sequencing capacities.</title>
        <authorList>
            <person name="Hoffmann M."/>
            <person name="Luo Y."/>
            <person name="Sorensen L.H."/>
            <person name="Pedersen S.K."/>
            <person name="Hendriksen R.S."/>
        </authorList>
    </citation>
    <scope>NUCLEOTIDE SEQUENCE [LARGE SCALE GENOMIC DNA]</scope>
    <source>
        <strain evidence="6 8">GENOMIC22-006</strain>
    </source>
</reference>
<evidence type="ECO:0000313" key="7">
    <source>
        <dbReference type="EMBL" id="WER42961.1"/>
    </source>
</evidence>
<dbReference type="Pfam" id="PF00589">
    <property type="entry name" value="Phage_integrase"/>
    <property type="match status" value="1"/>
</dbReference>
<dbReference type="GO" id="GO:0006310">
    <property type="term" value="P:DNA recombination"/>
    <property type="evidence" value="ECO:0007669"/>
    <property type="project" value="UniProtKB-KW"/>
</dbReference>
<dbReference type="InterPro" id="IPR013762">
    <property type="entry name" value="Integrase-like_cat_sf"/>
</dbReference>
<dbReference type="AlphaFoldDB" id="A0ABD7XNV6"/>
<evidence type="ECO:0000259" key="5">
    <source>
        <dbReference type="PROSITE" id="PS51898"/>
    </source>
</evidence>
<proteinExistence type="inferred from homology"/>
<dbReference type="Gene3D" id="1.10.150.130">
    <property type="match status" value="1"/>
</dbReference>
<dbReference type="InterPro" id="IPR004107">
    <property type="entry name" value="Integrase_SAM-like_N"/>
</dbReference>
<accession>A0ABD7XNV6</accession>
<dbReference type="InterPro" id="IPR011010">
    <property type="entry name" value="DNA_brk_join_enz"/>
</dbReference>
<reference evidence="7 9" key="2">
    <citation type="submission" date="2023-03" db="EMBL/GenBank/DDBJ databases">
        <title>Complete genome sequence of an Enterococcus faecalis urinary isolate.</title>
        <authorList>
            <person name="Brauer A.L."/>
            <person name="Armbruster C.E."/>
        </authorList>
    </citation>
    <scope>NUCLEOTIDE SEQUENCE [LARGE SCALE GENOMIC DNA]</scope>
    <source>
        <strain evidence="7 9">3143</strain>
    </source>
</reference>
<dbReference type="GO" id="GO:0015074">
    <property type="term" value="P:DNA integration"/>
    <property type="evidence" value="ECO:0007669"/>
    <property type="project" value="UniProtKB-KW"/>
</dbReference>
<keyword evidence="2" id="KW-0229">DNA integration</keyword>
<dbReference type="Pfam" id="PF14657">
    <property type="entry name" value="Arm-DNA-bind_4"/>
    <property type="match status" value="1"/>
</dbReference>